<sequence length="167" mass="17577">MATPPSEVGAARDAPSPGRLPRRRRRSEGSGRGGRGGTRAPRRGGAVRNGGGRDGGGDGGGEGTRRAPATSARAAPPRSPWSVAPTLPRDEAGQSWRRIDDDNYLARLSLPCCLACCLRRFTSACSLCGLCSRTESRPHDTSNSKAAAHRKRVSHGGKRSTTAFDLD</sequence>
<reference evidence="2" key="2">
    <citation type="submission" date="2018-05" db="EMBL/GenBank/DDBJ databases">
        <title>OpunRS2 (Oryza punctata Reference Sequence Version 2).</title>
        <authorList>
            <person name="Zhang J."/>
            <person name="Kudrna D."/>
            <person name="Lee S."/>
            <person name="Talag J."/>
            <person name="Welchert J."/>
            <person name="Wing R.A."/>
        </authorList>
    </citation>
    <scope>NUCLEOTIDE SEQUENCE [LARGE SCALE GENOMIC DNA]</scope>
</reference>
<feature type="compositionally biased region" description="Low complexity" evidence="1">
    <location>
        <begin position="66"/>
        <end position="76"/>
    </location>
</feature>
<organism evidence="2">
    <name type="scientific">Oryza punctata</name>
    <name type="common">Red rice</name>
    <dbReference type="NCBI Taxonomy" id="4537"/>
    <lineage>
        <taxon>Eukaryota</taxon>
        <taxon>Viridiplantae</taxon>
        <taxon>Streptophyta</taxon>
        <taxon>Embryophyta</taxon>
        <taxon>Tracheophyta</taxon>
        <taxon>Spermatophyta</taxon>
        <taxon>Magnoliopsida</taxon>
        <taxon>Liliopsida</taxon>
        <taxon>Poales</taxon>
        <taxon>Poaceae</taxon>
        <taxon>BOP clade</taxon>
        <taxon>Oryzoideae</taxon>
        <taxon>Oryzeae</taxon>
        <taxon>Oryzinae</taxon>
        <taxon>Oryza</taxon>
    </lineage>
</organism>
<evidence type="ECO:0000256" key="1">
    <source>
        <dbReference type="SAM" id="MobiDB-lite"/>
    </source>
</evidence>
<protein>
    <submittedName>
        <fullName evidence="2">Uncharacterized protein</fullName>
    </submittedName>
</protein>
<feature type="compositionally biased region" description="Gly residues" evidence="1">
    <location>
        <begin position="47"/>
        <end position="62"/>
    </location>
</feature>
<name>A0A0E0JJ98_ORYPU</name>
<evidence type="ECO:0000313" key="2">
    <source>
        <dbReference type="EnsemblPlants" id="OPUNC01G17510.1"/>
    </source>
</evidence>
<feature type="region of interest" description="Disordered" evidence="1">
    <location>
        <begin position="1"/>
        <end position="95"/>
    </location>
</feature>
<dbReference type="AlphaFoldDB" id="A0A0E0JJ98"/>
<dbReference type="HOGENOM" id="CLU_1597136_0_0_1"/>
<proteinExistence type="predicted"/>
<accession>A0A0E0JJ98</accession>
<reference evidence="2" key="1">
    <citation type="submission" date="2015-04" db="UniProtKB">
        <authorList>
            <consortium name="EnsemblPlants"/>
        </authorList>
    </citation>
    <scope>IDENTIFICATION</scope>
</reference>
<dbReference type="Proteomes" id="UP000026962">
    <property type="component" value="Chromosome 1"/>
</dbReference>
<feature type="region of interest" description="Disordered" evidence="1">
    <location>
        <begin position="135"/>
        <end position="167"/>
    </location>
</feature>
<dbReference type="Gramene" id="OPUNC01G17510.1">
    <property type="protein sequence ID" value="OPUNC01G17510.1"/>
    <property type="gene ID" value="OPUNC01G17510"/>
</dbReference>
<feature type="compositionally biased region" description="Basic residues" evidence="1">
    <location>
        <begin position="147"/>
        <end position="158"/>
    </location>
</feature>
<evidence type="ECO:0000313" key="3">
    <source>
        <dbReference type="Proteomes" id="UP000026962"/>
    </source>
</evidence>
<dbReference type="EnsemblPlants" id="OPUNC01G17510.1">
    <property type="protein sequence ID" value="OPUNC01G17510.1"/>
    <property type="gene ID" value="OPUNC01G17510"/>
</dbReference>
<keyword evidence="3" id="KW-1185">Reference proteome</keyword>